<dbReference type="InterPro" id="IPR045864">
    <property type="entry name" value="aa-tRNA-synth_II/BPL/LPL"/>
</dbReference>
<evidence type="ECO:0000256" key="4">
    <source>
        <dbReference type="ARBA" id="ARBA00023267"/>
    </source>
</evidence>
<evidence type="ECO:0000256" key="3">
    <source>
        <dbReference type="ARBA" id="ARBA00022840"/>
    </source>
</evidence>
<gene>
    <name evidence="9" type="ORF">IC614_02630</name>
</gene>
<accession>A0A7T2GLX3</accession>
<dbReference type="Pfam" id="PF02237">
    <property type="entry name" value="BPL_C"/>
    <property type="match status" value="1"/>
</dbReference>
<evidence type="ECO:0000256" key="6">
    <source>
        <dbReference type="ARBA" id="ARBA00047846"/>
    </source>
</evidence>
<dbReference type="InterPro" id="IPR004143">
    <property type="entry name" value="BPL_LPL_catalytic"/>
</dbReference>
<dbReference type="Gene3D" id="2.30.30.100">
    <property type="match status" value="1"/>
</dbReference>
<keyword evidence="1 9" id="KW-0436">Ligase</keyword>
<dbReference type="PANTHER" id="PTHR12835:SF5">
    <property type="entry name" value="BIOTIN--PROTEIN LIGASE"/>
    <property type="match status" value="1"/>
</dbReference>
<evidence type="ECO:0000313" key="9">
    <source>
        <dbReference type="EMBL" id="QPQ56207.1"/>
    </source>
</evidence>
<dbReference type="GO" id="GO:0005524">
    <property type="term" value="F:ATP binding"/>
    <property type="evidence" value="ECO:0007669"/>
    <property type="project" value="UniProtKB-KW"/>
</dbReference>
<dbReference type="SUPFAM" id="SSF50037">
    <property type="entry name" value="C-terminal domain of transcriptional repressors"/>
    <property type="match status" value="1"/>
</dbReference>
<dbReference type="SUPFAM" id="SSF55681">
    <property type="entry name" value="Class II aaRS and biotin synthetases"/>
    <property type="match status" value="1"/>
</dbReference>
<reference evidence="9 10" key="1">
    <citation type="submission" date="2020-11" db="EMBL/GenBank/DDBJ databases">
        <title>Genome seq and assembly of Sphingosinicella sp.</title>
        <authorList>
            <person name="Chhetri G."/>
        </authorList>
    </citation>
    <scope>NUCLEOTIDE SEQUENCE [LARGE SCALE GENOMIC DNA]</scope>
    <source>
        <strain evidence="9 10">UDD2</strain>
    </source>
</reference>
<dbReference type="Pfam" id="PF03099">
    <property type="entry name" value="BPL_LplA_LipB"/>
    <property type="match status" value="1"/>
</dbReference>
<dbReference type="PROSITE" id="PS51733">
    <property type="entry name" value="BPL_LPL_CATALYTIC"/>
    <property type="match status" value="1"/>
</dbReference>
<dbReference type="PANTHER" id="PTHR12835">
    <property type="entry name" value="BIOTIN PROTEIN LIGASE"/>
    <property type="match status" value="1"/>
</dbReference>
<dbReference type="AlphaFoldDB" id="A0A7T2GLX3"/>
<dbReference type="CDD" id="cd16442">
    <property type="entry name" value="BPL"/>
    <property type="match status" value="1"/>
</dbReference>
<feature type="region of interest" description="Disordered" evidence="7">
    <location>
        <begin position="28"/>
        <end position="47"/>
    </location>
</feature>
<keyword evidence="4" id="KW-0092">Biotin</keyword>
<evidence type="ECO:0000256" key="1">
    <source>
        <dbReference type="ARBA" id="ARBA00022598"/>
    </source>
</evidence>
<dbReference type="GO" id="GO:0005737">
    <property type="term" value="C:cytoplasm"/>
    <property type="evidence" value="ECO:0007669"/>
    <property type="project" value="TreeGrafter"/>
</dbReference>
<dbReference type="InterPro" id="IPR008988">
    <property type="entry name" value="Transcriptional_repressor_C"/>
</dbReference>
<keyword evidence="10" id="KW-1185">Reference proteome</keyword>
<evidence type="ECO:0000256" key="2">
    <source>
        <dbReference type="ARBA" id="ARBA00022741"/>
    </source>
</evidence>
<dbReference type="EMBL" id="CP065592">
    <property type="protein sequence ID" value="QPQ56207.1"/>
    <property type="molecule type" value="Genomic_DNA"/>
</dbReference>
<organism evidence="9 10">
    <name type="scientific">Allosphingosinicella flava</name>
    <dbReference type="NCBI Taxonomy" id="2771430"/>
    <lineage>
        <taxon>Bacteria</taxon>
        <taxon>Pseudomonadati</taxon>
        <taxon>Pseudomonadota</taxon>
        <taxon>Alphaproteobacteria</taxon>
        <taxon>Sphingomonadales</taxon>
        <taxon>Sphingomonadaceae</taxon>
        <taxon>Allosphingosinicella</taxon>
    </lineage>
</organism>
<dbReference type="Gene3D" id="3.30.930.10">
    <property type="entry name" value="Bira Bifunctional Protein, Domain 2"/>
    <property type="match status" value="1"/>
</dbReference>
<dbReference type="RefSeq" id="WP_200973066.1">
    <property type="nucleotide sequence ID" value="NZ_CP065592.1"/>
</dbReference>
<keyword evidence="2" id="KW-0547">Nucleotide-binding</keyword>
<dbReference type="NCBIfam" id="TIGR00121">
    <property type="entry name" value="birA_ligase"/>
    <property type="match status" value="1"/>
</dbReference>
<evidence type="ECO:0000256" key="7">
    <source>
        <dbReference type="SAM" id="MobiDB-lite"/>
    </source>
</evidence>
<evidence type="ECO:0000256" key="5">
    <source>
        <dbReference type="ARBA" id="ARBA00024227"/>
    </source>
</evidence>
<evidence type="ECO:0000313" key="10">
    <source>
        <dbReference type="Proteomes" id="UP000594873"/>
    </source>
</evidence>
<feature type="domain" description="BPL/LPL catalytic" evidence="8">
    <location>
        <begin position="1"/>
        <end position="169"/>
    </location>
</feature>
<dbReference type="InterPro" id="IPR004408">
    <property type="entry name" value="Biotin_CoA_COase_ligase"/>
</dbReference>
<keyword evidence="3" id="KW-0067">ATP-binding</keyword>
<dbReference type="Proteomes" id="UP000594873">
    <property type="component" value="Chromosome"/>
</dbReference>
<dbReference type="GO" id="GO:0004077">
    <property type="term" value="F:biotin--[biotin carboxyl-carrier protein] ligase activity"/>
    <property type="evidence" value="ECO:0007669"/>
    <property type="project" value="UniProtKB-EC"/>
</dbReference>
<protein>
    <recommendedName>
        <fullName evidence="5">biotin--[biotin carboxyl-carrier protein] ligase</fullName>
        <ecNumber evidence="5">6.3.4.15</ecNumber>
    </recommendedName>
</protein>
<proteinExistence type="predicted"/>
<evidence type="ECO:0000259" key="8">
    <source>
        <dbReference type="PROSITE" id="PS51733"/>
    </source>
</evidence>
<name>A0A7T2GLX3_9SPHN</name>
<sequence length="233" mass="24711">MIRSVPETRSTNDDVAALARDGAREGTWLRADRQTGGRGRQGREWRSPPGNLYASTLVRVQPGDPPAHTLALTAAVALHEIIGLYAPDAALLIKWPNDILAGGAKLSGILLERSGDAVVIGFGVNLAHYPETLERPTTSVAALAGVAPDPAAFLDALADAFARWLGRWRNEGLRVVRDRWLAASHPIGTALTAAASGEKVEGLFDGLDETGALRLRIADGSTRIINAGDVFLI</sequence>
<feature type="compositionally biased region" description="Basic and acidic residues" evidence="7">
    <location>
        <begin position="30"/>
        <end position="46"/>
    </location>
</feature>
<dbReference type="EC" id="6.3.4.15" evidence="5"/>
<dbReference type="InterPro" id="IPR003142">
    <property type="entry name" value="BPL_C"/>
</dbReference>
<comment type="catalytic activity">
    <reaction evidence="6">
        <text>biotin + L-lysyl-[protein] + ATP = N(6)-biotinyl-L-lysyl-[protein] + AMP + diphosphate + H(+)</text>
        <dbReference type="Rhea" id="RHEA:11756"/>
        <dbReference type="Rhea" id="RHEA-COMP:9752"/>
        <dbReference type="Rhea" id="RHEA-COMP:10505"/>
        <dbReference type="ChEBI" id="CHEBI:15378"/>
        <dbReference type="ChEBI" id="CHEBI:29969"/>
        <dbReference type="ChEBI" id="CHEBI:30616"/>
        <dbReference type="ChEBI" id="CHEBI:33019"/>
        <dbReference type="ChEBI" id="CHEBI:57586"/>
        <dbReference type="ChEBI" id="CHEBI:83144"/>
        <dbReference type="ChEBI" id="CHEBI:456215"/>
        <dbReference type="EC" id="6.3.4.15"/>
    </reaction>
</comment>
<dbReference type="KEGG" id="sflv:IC614_02630"/>